<evidence type="ECO:0000313" key="2">
    <source>
        <dbReference type="Proteomes" id="UP000828390"/>
    </source>
</evidence>
<dbReference type="EMBL" id="JAIWYP010000014">
    <property type="protein sequence ID" value="KAH3707633.1"/>
    <property type="molecule type" value="Genomic_DNA"/>
</dbReference>
<reference evidence="1" key="1">
    <citation type="journal article" date="2019" name="bioRxiv">
        <title>The Genome of the Zebra Mussel, Dreissena polymorpha: A Resource for Invasive Species Research.</title>
        <authorList>
            <person name="McCartney M.A."/>
            <person name="Auch B."/>
            <person name="Kono T."/>
            <person name="Mallez S."/>
            <person name="Zhang Y."/>
            <person name="Obille A."/>
            <person name="Becker A."/>
            <person name="Abrahante J.E."/>
            <person name="Garbe J."/>
            <person name="Badalamenti J.P."/>
            <person name="Herman A."/>
            <person name="Mangelson H."/>
            <person name="Liachko I."/>
            <person name="Sullivan S."/>
            <person name="Sone E.D."/>
            <person name="Koren S."/>
            <person name="Silverstein K.A.T."/>
            <person name="Beckman K.B."/>
            <person name="Gohl D.M."/>
        </authorList>
    </citation>
    <scope>NUCLEOTIDE SEQUENCE</scope>
    <source>
        <strain evidence="1">Duluth1</strain>
        <tissue evidence="1">Whole animal</tissue>
    </source>
</reference>
<accession>A0A9D3YUK9</accession>
<gene>
    <name evidence="1" type="ORF">DPMN_067043</name>
</gene>
<reference evidence="1" key="2">
    <citation type="submission" date="2020-11" db="EMBL/GenBank/DDBJ databases">
        <authorList>
            <person name="McCartney M.A."/>
            <person name="Auch B."/>
            <person name="Kono T."/>
            <person name="Mallez S."/>
            <person name="Becker A."/>
            <person name="Gohl D.M."/>
            <person name="Silverstein K.A.T."/>
            <person name="Koren S."/>
            <person name="Bechman K.B."/>
            <person name="Herman A."/>
            <person name="Abrahante J.E."/>
            <person name="Garbe J."/>
        </authorList>
    </citation>
    <scope>NUCLEOTIDE SEQUENCE</scope>
    <source>
        <strain evidence="1">Duluth1</strain>
        <tissue evidence="1">Whole animal</tissue>
    </source>
</reference>
<keyword evidence="2" id="KW-1185">Reference proteome</keyword>
<organism evidence="1 2">
    <name type="scientific">Dreissena polymorpha</name>
    <name type="common">Zebra mussel</name>
    <name type="synonym">Mytilus polymorpha</name>
    <dbReference type="NCBI Taxonomy" id="45954"/>
    <lineage>
        <taxon>Eukaryota</taxon>
        <taxon>Metazoa</taxon>
        <taxon>Spiralia</taxon>
        <taxon>Lophotrochozoa</taxon>
        <taxon>Mollusca</taxon>
        <taxon>Bivalvia</taxon>
        <taxon>Autobranchia</taxon>
        <taxon>Heteroconchia</taxon>
        <taxon>Euheterodonta</taxon>
        <taxon>Imparidentia</taxon>
        <taxon>Neoheterodontei</taxon>
        <taxon>Myida</taxon>
        <taxon>Dreissenoidea</taxon>
        <taxon>Dreissenidae</taxon>
        <taxon>Dreissena</taxon>
    </lineage>
</organism>
<dbReference type="Proteomes" id="UP000828390">
    <property type="component" value="Unassembled WGS sequence"/>
</dbReference>
<proteinExistence type="predicted"/>
<dbReference type="AlphaFoldDB" id="A0A9D3YUK9"/>
<evidence type="ECO:0000313" key="1">
    <source>
        <dbReference type="EMBL" id="KAH3707633.1"/>
    </source>
</evidence>
<sequence length="69" mass="8062">MASMYRSTLQISDIFIDVVTSVTSIETDIRDYMILRDSDRLFYFIQCDYNAAEHLVLSTVMSYSKYIDS</sequence>
<comment type="caution">
    <text evidence="1">The sequence shown here is derived from an EMBL/GenBank/DDBJ whole genome shotgun (WGS) entry which is preliminary data.</text>
</comment>
<name>A0A9D3YUK9_DREPO</name>
<protein>
    <submittedName>
        <fullName evidence="1">Uncharacterized protein</fullName>
    </submittedName>
</protein>